<dbReference type="RefSeq" id="WP_194123815.1">
    <property type="nucleotide sequence ID" value="NZ_JACYGY010000002.1"/>
</dbReference>
<comment type="caution">
    <text evidence="1">The sequence shown here is derived from an EMBL/GenBank/DDBJ whole genome shotgun (WGS) entry which is preliminary data.</text>
</comment>
<dbReference type="SUPFAM" id="SSF52540">
    <property type="entry name" value="P-loop containing nucleoside triphosphate hydrolases"/>
    <property type="match status" value="1"/>
</dbReference>
<sequence>MKKFHFIAQSKGGVGKSLLMYLFALKYGHEKDILFVDLDSSTESSKKQLSFIDRDNFDVVSLNDDRDVLVRDLLVGYLEEASESRYEEVYFDLGSPESAQLPSLIRYDLPMKEFADESGFEMIFHVVIGGGTAYQSSVNYLDQIRAAVGNDFKIIVWKSITSFRGFATLAQDLEERCLKAGLRLRQFGDFEPRTAQGGEILDGARLGWGMENYSRGTRLKLKGQLQTDIKDE</sequence>
<dbReference type="Proteomes" id="UP000634134">
    <property type="component" value="Unassembled WGS sequence"/>
</dbReference>
<name>A0ABR9WJ10_9BACT</name>
<proteinExistence type="predicted"/>
<dbReference type="InterPro" id="IPR027417">
    <property type="entry name" value="P-loop_NTPase"/>
</dbReference>
<keyword evidence="2" id="KW-1185">Reference proteome</keyword>
<dbReference type="Gene3D" id="3.40.50.300">
    <property type="entry name" value="P-loop containing nucleotide triphosphate hydrolases"/>
    <property type="match status" value="1"/>
</dbReference>
<reference evidence="2" key="1">
    <citation type="submission" date="2023-07" db="EMBL/GenBank/DDBJ databases">
        <title>Dyadobacter sp. nov 'subterranea' isolated from contaminted grondwater.</title>
        <authorList>
            <person name="Szabo I."/>
            <person name="Al-Omari J."/>
            <person name="Szerdahelyi S.G."/>
            <person name="Rado J."/>
        </authorList>
    </citation>
    <scope>NUCLEOTIDE SEQUENCE [LARGE SCALE GENOMIC DNA]</scope>
    <source>
        <strain evidence="2">UP-52</strain>
    </source>
</reference>
<gene>
    <name evidence="1" type="ORF">IEE83_26800</name>
</gene>
<protein>
    <recommendedName>
        <fullName evidence="3">Cellulose biosynthesis protein BcsQ</fullName>
    </recommendedName>
</protein>
<evidence type="ECO:0008006" key="3">
    <source>
        <dbReference type="Google" id="ProtNLM"/>
    </source>
</evidence>
<dbReference type="EMBL" id="JACYGY010000002">
    <property type="protein sequence ID" value="MBE9465508.1"/>
    <property type="molecule type" value="Genomic_DNA"/>
</dbReference>
<organism evidence="1 2">
    <name type="scientific">Dyadobacter subterraneus</name>
    <dbReference type="NCBI Taxonomy" id="2773304"/>
    <lineage>
        <taxon>Bacteria</taxon>
        <taxon>Pseudomonadati</taxon>
        <taxon>Bacteroidota</taxon>
        <taxon>Cytophagia</taxon>
        <taxon>Cytophagales</taxon>
        <taxon>Spirosomataceae</taxon>
        <taxon>Dyadobacter</taxon>
    </lineage>
</organism>
<evidence type="ECO:0000313" key="2">
    <source>
        <dbReference type="Proteomes" id="UP000634134"/>
    </source>
</evidence>
<evidence type="ECO:0000313" key="1">
    <source>
        <dbReference type="EMBL" id="MBE9465508.1"/>
    </source>
</evidence>
<accession>A0ABR9WJ10</accession>